<feature type="transmembrane region" description="Helical" evidence="1">
    <location>
        <begin position="101"/>
        <end position="121"/>
    </location>
</feature>
<evidence type="ECO:0000313" key="2">
    <source>
        <dbReference type="EMBL" id="CAG6745593.1"/>
    </source>
</evidence>
<reference evidence="2" key="1">
    <citation type="submission" date="2021-05" db="EMBL/GenBank/DDBJ databases">
        <authorList>
            <person name="Alioto T."/>
            <person name="Alioto T."/>
            <person name="Gomez Garrido J."/>
        </authorList>
    </citation>
    <scope>NUCLEOTIDE SEQUENCE</scope>
</reference>
<keyword evidence="1" id="KW-1133">Transmembrane helix</keyword>
<name>A0A8D8ZD13_9HEMI</name>
<evidence type="ECO:0000256" key="1">
    <source>
        <dbReference type="SAM" id="Phobius"/>
    </source>
</evidence>
<accession>A0A8D8ZD13</accession>
<protein>
    <submittedName>
        <fullName evidence="2">Uncharacterized protein</fullName>
    </submittedName>
</protein>
<keyword evidence="1" id="KW-0812">Transmembrane</keyword>
<proteinExistence type="predicted"/>
<sequence length="122" mass="14482">MFSITHNTKRRKIISTYMWEKRENRKNLPLCMRDKNRRSRNRKTQYSIQSLFFIPPSFLPTSSIPLTSIPRLSLPLPFLSIRLSLSFVYQNEKIVPSLFSYFIFFPPNTLLSSSLYFPLLVD</sequence>
<organism evidence="2">
    <name type="scientific">Cacopsylla melanoneura</name>
    <dbReference type="NCBI Taxonomy" id="428564"/>
    <lineage>
        <taxon>Eukaryota</taxon>
        <taxon>Metazoa</taxon>
        <taxon>Ecdysozoa</taxon>
        <taxon>Arthropoda</taxon>
        <taxon>Hexapoda</taxon>
        <taxon>Insecta</taxon>
        <taxon>Pterygota</taxon>
        <taxon>Neoptera</taxon>
        <taxon>Paraneoptera</taxon>
        <taxon>Hemiptera</taxon>
        <taxon>Sternorrhyncha</taxon>
        <taxon>Psylloidea</taxon>
        <taxon>Psyllidae</taxon>
        <taxon>Psyllinae</taxon>
        <taxon>Cacopsylla</taxon>
    </lineage>
</organism>
<dbReference type="EMBL" id="HBUF01502086">
    <property type="protein sequence ID" value="CAG6745593.1"/>
    <property type="molecule type" value="Transcribed_RNA"/>
</dbReference>
<keyword evidence="1" id="KW-0472">Membrane</keyword>
<dbReference type="AlphaFoldDB" id="A0A8D8ZD13"/>